<sequence>MLKPWGMHWLRFAQFVRQKSTSICSCHSIAKKEVSSSQLKTTTDHPFWTKELKVGVMIVIMVNGPTIFDEKPDAKISEERLESYTSQFEWFDADVWKNKCK</sequence>
<dbReference type="EMBL" id="JBFOLJ010000012">
    <property type="protein sequence ID" value="KAL2489176.1"/>
    <property type="molecule type" value="Genomic_DNA"/>
</dbReference>
<comment type="caution">
    <text evidence="1">The sequence shown here is derived from an EMBL/GenBank/DDBJ whole genome shotgun (WGS) entry which is preliminary data.</text>
</comment>
<accession>A0ABD1RLX4</accession>
<proteinExistence type="predicted"/>
<dbReference type="Proteomes" id="UP001604277">
    <property type="component" value="Unassembled WGS sequence"/>
</dbReference>
<keyword evidence="2" id="KW-1185">Reference proteome</keyword>
<name>A0ABD1RLX4_9LAMI</name>
<reference evidence="2" key="1">
    <citation type="submission" date="2024-07" db="EMBL/GenBank/DDBJ databases">
        <title>Two chromosome-level genome assemblies of Korean endemic species Abeliophyllum distichum and Forsythia ovata (Oleaceae).</title>
        <authorList>
            <person name="Jang H."/>
        </authorList>
    </citation>
    <scope>NUCLEOTIDE SEQUENCE [LARGE SCALE GENOMIC DNA]</scope>
</reference>
<gene>
    <name evidence="1" type="ORF">Fot_42468</name>
</gene>
<evidence type="ECO:0000313" key="1">
    <source>
        <dbReference type="EMBL" id="KAL2489176.1"/>
    </source>
</evidence>
<dbReference type="AlphaFoldDB" id="A0ABD1RLX4"/>
<organism evidence="1 2">
    <name type="scientific">Forsythia ovata</name>
    <dbReference type="NCBI Taxonomy" id="205694"/>
    <lineage>
        <taxon>Eukaryota</taxon>
        <taxon>Viridiplantae</taxon>
        <taxon>Streptophyta</taxon>
        <taxon>Embryophyta</taxon>
        <taxon>Tracheophyta</taxon>
        <taxon>Spermatophyta</taxon>
        <taxon>Magnoliopsida</taxon>
        <taxon>eudicotyledons</taxon>
        <taxon>Gunneridae</taxon>
        <taxon>Pentapetalae</taxon>
        <taxon>asterids</taxon>
        <taxon>lamiids</taxon>
        <taxon>Lamiales</taxon>
        <taxon>Oleaceae</taxon>
        <taxon>Forsythieae</taxon>
        <taxon>Forsythia</taxon>
    </lineage>
</organism>
<protein>
    <submittedName>
        <fullName evidence="1">Uncharacterized protein</fullName>
    </submittedName>
</protein>
<evidence type="ECO:0000313" key="2">
    <source>
        <dbReference type="Proteomes" id="UP001604277"/>
    </source>
</evidence>